<reference evidence="4" key="1">
    <citation type="submission" date="2017-09" db="EMBL/GenBank/DDBJ databases">
        <title>Depth-based differentiation of microbial function through sediment-hosted aquifers and enrichment of novel symbionts in the deep terrestrial subsurface.</title>
        <authorList>
            <person name="Probst A.J."/>
            <person name="Ladd B."/>
            <person name="Jarett J.K."/>
            <person name="Geller-Mcgrath D.E."/>
            <person name="Sieber C.M.K."/>
            <person name="Emerson J.B."/>
            <person name="Anantharaman K."/>
            <person name="Thomas B.C."/>
            <person name="Malmstrom R."/>
            <person name="Stieglmeier M."/>
            <person name="Klingl A."/>
            <person name="Woyke T."/>
            <person name="Ryan C.M."/>
            <person name="Banfield J.F."/>
        </authorList>
    </citation>
    <scope>NUCLEOTIDE SEQUENCE [LARGE SCALE GENOMIC DNA]</scope>
</reference>
<sequence length="691" mass="81138">MNEVPQKTALFNPLNGHLEQLFSYIDMGDLGLPDIQRPFVWRDAKVRDLFDSLYRGFPIGSYLLWRNTASGRTHQIGVKEHEHKDPNLLIIDGQQRLTALYSVFRSVAVKDENYEDRIITIAFNPITEEFKVADATTQKNSEFINNITDLFTKASTRVFINSYLERFRKEKDNLKKKYILLIEKINEKEELNKGDVELLSDKVKKPDIFEENKIIWEKIGLAKKDIVENDEEEKEDNGNKEETDIVEIVNNELSLFGSNELEIIKTALSREEIIDEELISSRIEKLYNLKNYPFNALEIVPDLTEEQVAEIFTRINSKGTILKQADFILTLLSVFWPDGRYQIDSFCKSAKKIPEKERRESPYNYIFEPTPKDLVRITVGFGFGRGKMKDAYAILTGRDFTTKKVSISLREEQFEKFEETQARVLDNTNWHGFLKIILGLGFKSKDLISSSNNIANAYILYLIAKERFDLDHKELEKNIGRWFFFSSVTSRYSYSPETQMESDLNFFKNARDKDDFIRLLNTAIENELTNDFWEITVPNKLLVSSSKKNAIRNVFFASLIRKGSSVLFSERKVGDLFDPVLKKKKKDLEKHHIFPRNYLVQKFGLDRRQINQVANFTYLEFEDNIEISDQAPRKYFVDIKNRYYRNREMELKKVLTDHCLPENFYEMDFDNFLKERRKLMAKTVRVVFESL</sequence>
<protein>
    <recommendedName>
        <fullName evidence="2">GmrSD restriction endonucleases N-terminal domain-containing protein</fullName>
    </recommendedName>
</protein>
<dbReference type="AlphaFoldDB" id="A0A2M7E596"/>
<evidence type="ECO:0000256" key="1">
    <source>
        <dbReference type="SAM" id="Coils"/>
    </source>
</evidence>
<accession>A0A2M7E596</accession>
<proteinExistence type="predicted"/>
<gene>
    <name evidence="3" type="ORF">COS12_00645</name>
</gene>
<name>A0A2M7E596_9BACT</name>
<evidence type="ECO:0000313" key="3">
    <source>
        <dbReference type="EMBL" id="PIV62896.1"/>
    </source>
</evidence>
<dbReference type="PANTHER" id="PTHR37292">
    <property type="entry name" value="VNG6097C"/>
    <property type="match status" value="1"/>
</dbReference>
<evidence type="ECO:0000313" key="4">
    <source>
        <dbReference type="Proteomes" id="UP000230116"/>
    </source>
</evidence>
<dbReference type="EMBL" id="PETM01000012">
    <property type="protein sequence ID" value="PIV62896.1"/>
    <property type="molecule type" value="Genomic_DNA"/>
</dbReference>
<dbReference type="Pfam" id="PF03235">
    <property type="entry name" value="GmrSD_N"/>
    <property type="match status" value="1"/>
</dbReference>
<keyword evidence="1" id="KW-0175">Coiled coil</keyword>
<dbReference type="Proteomes" id="UP000230116">
    <property type="component" value="Unassembled WGS sequence"/>
</dbReference>
<feature type="coiled-coil region" evidence="1">
    <location>
        <begin position="164"/>
        <end position="191"/>
    </location>
</feature>
<comment type="caution">
    <text evidence="3">The sequence shown here is derived from an EMBL/GenBank/DDBJ whole genome shotgun (WGS) entry which is preliminary data.</text>
</comment>
<dbReference type="InterPro" id="IPR004919">
    <property type="entry name" value="GmrSD_N"/>
</dbReference>
<feature type="domain" description="GmrSD restriction endonucleases N-terminal" evidence="2">
    <location>
        <begin position="18"/>
        <end position="331"/>
    </location>
</feature>
<evidence type="ECO:0000259" key="2">
    <source>
        <dbReference type="Pfam" id="PF03235"/>
    </source>
</evidence>
<organism evidence="3 4">
    <name type="scientific">Candidatus Roizmanbacteria bacterium CG01_land_8_20_14_3_00_33_9</name>
    <dbReference type="NCBI Taxonomy" id="1974843"/>
    <lineage>
        <taxon>Bacteria</taxon>
        <taxon>Candidatus Roizmaniibacteriota</taxon>
    </lineage>
</organism>
<dbReference type="PANTHER" id="PTHR37292:SF2">
    <property type="entry name" value="DUF262 DOMAIN-CONTAINING PROTEIN"/>
    <property type="match status" value="1"/>
</dbReference>